<organism>
    <name type="scientific">Pyricularia oryzae (strain P131)</name>
    <name type="common">Rice blast fungus</name>
    <name type="synonym">Magnaporthe oryzae</name>
    <dbReference type="NCBI Taxonomy" id="1143193"/>
    <lineage>
        <taxon>Eukaryota</taxon>
        <taxon>Fungi</taxon>
        <taxon>Dikarya</taxon>
        <taxon>Ascomycota</taxon>
        <taxon>Pezizomycotina</taxon>
        <taxon>Sordariomycetes</taxon>
        <taxon>Sordariomycetidae</taxon>
        <taxon>Magnaporthales</taxon>
        <taxon>Pyriculariaceae</taxon>
        <taxon>Pyricularia</taxon>
    </lineage>
</organism>
<gene>
    <name evidence="1" type="ORF">OOW_P131scaffold01021g1</name>
</gene>
<accession>L7J5D8</accession>
<evidence type="ECO:0000313" key="1">
    <source>
        <dbReference type="EMBL" id="ELQ63034.1"/>
    </source>
</evidence>
<sequence>MIYMRSYIWDSAYPFSLTTRPMNVRHQVRTKEPQHYYHVGKFRKP</sequence>
<dbReference type="AlphaFoldDB" id="L7J5D8"/>
<reference evidence="1" key="1">
    <citation type="journal article" date="2012" name="PLoS Genet.">
        <title>Comparative analysis of the genomes of two field isolates of the rice blast fungus Magnaporthe oryzae.</title>
        <authorList>
            <person name="Xue M."/>
            <person name="Yang J."/>
            <person name="Li Z."/>
            <person name="Hu S."/>
            <person name="Yao N."/>
            <person name="Dean R.A."/>
            <person name="Zhao W."/>
            <person name="Shen M."/>
            <person name="Zhang H."/>
            <person name="Li C."/>
            <person name="Liu L."/>
            <person name="Cao L."/>
            <person name="Xu X."/>
            <person name="Xing Y."/>
            <person name="Hsiang T."/>
            <person name="Zhang Z."/>
            <person name="Xu J.R."/>
            <person name="Peng Y.L."/>
        </authorList>
    </citation>
    <scope>NUCLEOTIDE SEQUENCE [LARGE SCALE GENOMIC DNA]</scope>
    <source>
        <strain evidence="1">P131</strain>
    </source>
</reference>
<proteinExistence type="predicted"/>
<name>L7J5D8_PYRO1</name>
<protein>
    <submittedName>
        <fullName evidence="1">Uncharacterized protein</fullName>
    </submittedName>
</protein>
<dbReference type="EMBL" id="JH795332">
    <property type="protein sequence ID" value="ELQ63034.1"/>
    <property type="molecule type" value="Genomic_DNA"/>
</dbReference>